<dbReference type="InterPro" id="IPR020472">
    <property type="entry name" value="WD40_PAC1"/>
</dbReference>
<dbReference type="SMART" id="SM00320">
    <property type="entry name" value="WD40"/>
    <property type="match status" value="7"/>
</dbReference>
<dbReference type="GO" id="GO:0007165">
    <property type="term" value="P:signal transduction"/>
    <property type="evidence" value="ECO:0007669"/>
    <property type="project" value="UniProtKB-KW"/>
</dbReference>
<keyword evidence="4" id="KW-0807">Transducer</keyword>
<feature type="repeat" description="WD" evidence="5">
    <location>
        <begin position="73"/>
        <end position="114"/>
    </location>
</feature>
<name>K0S8U8_THAOC</name>
<evidence type="ECO:0000256" key="3">
    <source>
        <dbReference type="ARBA" id="ARBA00022737"/>
    </source>
</evidence>
<dbReference type="PROSITE" id="PS50294">
    <property type="entry name" value="WD_REPEATS_REGION"/>
    <property type="match status" value="4"/>
</dbReference>
<keyword evidence="3" id="KW-0677">Repeat</keyword>
<feature type="repeat" description="WD" evidence="5">
    <location>
        <begin position="246"/>
        <end position="287"/>
    </location>
</feature>
<feature type="repeat" description="WD" evidence="5">
    <location>
        <begin position="203"/>
        <end position="245"/>
    </location>
</feature>
<dbReference type="PROSITE" id="PS50082">
    <property type="entry name" value="WD_REPEATS_2"/>
    <property type="match status" value="4"/>
</dbReference>
<proteinExistence type="inferred from homology"/>
<dbReference type="EMBL" id="AGNL01020084">
    <property type="protein sequence ID" value="EJK61374.1"/>
    <property type="molecule type" value="Genomic_DNA"/>
</dbReference>
<dbReference type="CDD" id="cd00200">
    <property type="entry name" value="WD40"/>
    <property type="match status" value="1"/>
</dbReference>
<evidence type="ECO:0000256" key="6">
    <source>
        <dbReference type="SAM" id="MobiDB-lite"/>
    </source>
</evidence>
<dbReference type="InterPro" id="IPR015943">
    <property type="entry name" value="WD40/YVTN_repeat-like_dom_sf"/>
</dbReference>
<keyword evidence="2 5" id="KW-0853">WD repeat</keyword>
<evidence type="ECO:0000256" key="2">
    <source>
        <dbReference type="ARBA" id="ARBA00022574"/>
    </source>
</evidence>
<gene>
    <name evidence="7" type="ORF">THAOC_18152</name>
</gene>
<dbReference type="OMA" id="PLDSQWV"/>
<dbReference type="PIRSF" id="PIRSF002394">
    <property type="entry name" value="GN-bd_beta"/>
    <property type="match status" value="1"/>
</dbReference>
<dbReference type="AlphaFoldDB" id="K0S8U8"/>
<dbReference type="SUPFAM" id="SSF50978">
    <property type="entry name" value="WD40 repeat-like"/>
    <property type="match status" value="1"/>
</dbReference>
<dbReference type="Gene3D" id="2.130.10.10">
    <property type="entry name" value="YVTN repeat-like/Quinoprotein amine dehydrogenase"/>
    <property type="match status" value="1"/>
</dbReference>
<dbReference type="Proteomes" id="UP000266841">
    <property type="component" value="Unassembled WGS sequence"/>
</dbReference>
<feature type="region of interest" description="Disordered" evidence="6">
    <location>
        <begin position="13"/>
        <end position="55"/>
    </location>
</feature>
<dbReference type="InterPro" id="IPR001680">
    <property type="entry name" value="WD40_rpt"/>
</dbReference>
<evidence type="ECO:0000313" key="8">
    <source>
        <dbReference type="Proteomes" id="UP000266841"/>
    </source>
</evidence>
<sequence>MLRFSPLYSFASSRPRNARKREKQTNKHRKVASLKQQIEDVRQQKQSSSMGAVAASKGPLREIRKPIKMRRTLKGHFGKVYAMHWASDSQTLVSASQDGKLIIWNAYTTNKVQAIPLRSSWVMTCAFEQTKGDLIACGGLDNVCSIYNINQQTANARATTELVAHDGYLSCCRFIDEGHILTSSGDSSCIYWDVSSGDVLKTFTDHTSDVMSVAVSPNNPSVFVTGSVDTTAKIWDLRNAKCVQTHTGHDQDINTVAWFPDGNAFSTGSDDSSCRLFDMRSYGEVNKFKSDKISCGITSVAFSKSGRLLFGGYDDFNTYVWDTLSDSAQPMALPNPHENRVSCLGMNAKGDALCTGSWDTNLKIWA</sequence>
<reference evidence="7 8" key="1">
    <citation type="journal article" date="2012" name="Genome Biol.">
        <title>Genome and low-iron response of an oceanic diatom adapted to chronic iron limitation.</title>
        <authorList>
            <person name="Lommer M."/>
            <person name="Specht M."/>
            <person name="Roy A.S."/>
            <person name="Kraemer L."/>
            <person name="Andreson R."/>
            <person name="Gutowska M.A."/>
            <person name="Wolf J."/>
            <person name="Bergner S.V."/>
            <person name="Schilhabel M.B."/>
            <person name="Klostermeier U.C."/>
            <person name="Beiko R.G."/>
            <person name="Rosenstiel P."/>
            <person name="Hippler M."/>
            <person name="Laroche J."/>
        </authorList>
    </citation>
    <scope>NUCLEOTIDE SEQUENCE [LARGE SCALE GENOMIC DNA]</scope>
    <source>
        <strain evidence="7 8">CCMP1005</strain>
    </source>
</reference>
<keyword evidence="8" id="KW-1185">Reference proteome</keyword>
<dbReference type="InterPro" id="IPR036322">
    <property type="entry name" value="WD40_repeat_dom_sf"/>
</dbReference>
<feature type="compositionally biased region" description="Basic residues" evidence="6">
    <location>
        <begin position="16"/>
        <end position="32"/>
    </location>
</feature>
<dbReference type="PRINTS" id="PR00319">
    <property type="entry name" value="GPROTEINB"/>
</dbReference>
<organism evidence="7 8">
    <name type="scientific">Thalassiosira oceanica</name>
    <name type="common">Marine diatom</name>
    <dbReference type="NCBI Taxonomy" id="159749"/>
    <lineage>
        <taxon>Eukaryota</taxon>
        <taxon>Sar</taxon>
        <taxon>Stramenopiles</taxon>
        <taxon>Ochrophyta</taxon>
        <taxon>Bacillariophyta</taxon>
        <taxon>Coscinodiscophyceae</taxon>
        <taxon>Thalassiosirophycidae</taxon>
        <taxon>Thalassiosirales</taxon>
        <taxon>Thalassiosiraceae</taxon>
        <taxon>Thalassiosira</taxon>
    </lineage>
</organism>
<dbReference type="OrthoDB" id="10255630at2759"/>
<comment type="similarity">
    <text evidence="1">Belongs to the WD repeat G protein beta family.</text>
</comment>
<accession>K0S8U8</accession>
<dbReference type="Pfam" id="PF25391">
    <property type="entry name" value="WD40_Gbeta"/>
    <property type="match status" value="1"/>
</dbReference>
<evidence type="ECO:0000256" key="5">
    <source>
        <dbReference type="PROSITE-ProRule" id="PRU00221"/>
    </source>
</evidence>
<evidence type="ECO:0000256" key="4">
    <source>
        <dbReference type="ARBA" id="ARBA00023224"/>
    </source>
</evidence>
<evidence type="ECO:0000256" key="1">
    <source>
        <dbReference type="ARBA" id="ARBA00009768"/>
    </source>
</evidence>
<dbReference type="InterPro" id="IPR016346">
    <property type="entry name" value="G-protein_beta_1-5"/>
</dbReference>
<dbReference type="PRINTS" id="PR00320">
    <property type="entry name" value="GPROTEINBRPT"/>
</dbReference>
<evidence type="ECO:0000313" key="7">
    <source>
        <dbReference type="EMBL" id="EJK61374.1"/>
    </source>
</evidence>
<dbReference type="InterPro" id="IPR001632">
    <property type="entry name" value="WD40_G-protein_beta-like"/>
</dbReference>
<comment type="caution">
    <text evidence="7">The sequence shown here is derived from an EMBL/GenBank/DDBJ whole genome shotgun (WGS) entry which is preliminary data.</text>
</comment>
<protein>
    <submittedName>
        <fullName evidence="7">Uncharacterized protein</fullName>
    </submittedName>
</protein>
<dbReference type="PANTHER" id="PTHR19850">
    <property type="entry name" value="GUANINE NUCLEOTIDE-BINDING PROTEIN BETA G PROTEIN BETA"/>
    <property type="match status" value="1"/>
</dbReference>
<feature type="repeat" description="WD" evidence="5">
    <location>
        <begin position="334"/>
        <end position="366"/>
    </location>
</feature>
<dbReference type="eggNOG" id="KOG0286">
    <property type="taxonomic scope" value="Eukaryota"/>
</dbReference>